<organism evidence="1">
    <name type="scientific">marine sediment metagenome</name>
    <dbReference type="NCBI Taxonomy" id="412755"/>
    <lineage>
        <taxon>unclassified sequences</taxon>
        <taxon>metagenomes</taxon>
        <taxon>ecological metagenomes</taxon>
    </lineage>
</organism>
<comment type="caution">
    <text evidence="1">The sequence shown here is derived from an EMBL/GenBank/DDBJ whole genome shotgun (WGS) entry which is preliminary data.</text>
</comment>
<gene>
    <name evidence="1" type="ORF">LCGC14_2301840</name>
</gene>
<accession>A0A0F9CNS2</accession>
<feature type="non-terminal residue" evidence="1">
    <location>
        <position position="1"/>
    </location>
</feature>
<sequence length="42" mass="4973">YRDEDSRDGEEAWVFVRYPRGALCPLWGTRIDRMDDCGVPRL</sequence>
<protein>
    <submittedName>
        <fullName evidence="1">Uncharacterized protein</fullName>
    </submittedName>
</protein>
<reference evidence="1" key="1">
    <citation type="journal article" date="2015" name="Nature">
        <title>Complex archaea that bridge the gap between prokaryotes and eukaryotes.</title>
        <authorList>
            <person name="Spang A."/>
            <person name="Saw J.H."/>
            <person name="Jorgensen S.L."/>
            <person name="Zaremba-Niedzwiedzka K."/>
            <person name="Martijn J."/>
            <person name="Lind A.E."/>
            <person name="van Eijk R."/>
            <person name="Schleper C."/>
            <person name="Guy L."/>
            <person name="Ettema T.J."/>
        </authorList>
    </citation>
    <scope>NUCLEOTIDE SEQUENCE</scope>
</reference>
<name>A0A0F9CNS2_9ZZZZ</name>
<evidence type="ECO:0000313" key="1">
    <source>
        <dbReference type="EMBL" id="KKL50799.1"/>
    </source>
</evidence>
<dbReference type="EMBL" id="LAZR01032466">
    <property type="protein sequence ID" value="KKL50799.1"/>
    <property type="molecule type" value="Genomic_DNA"/>
</dbReference>
<proteinExistence type="predicted"/>
<dbReference type="AlphaFoldDB" id="A0A0F9CNS2"/>